<dbReference type="EMBL" id="JBHMBW010000026">
    <property type="protein sequence ID" value="MFB9626970.1"/>
    <property type="molecule type" value="Genomic_DNA"/>
</dbReference>
<dbReference type="InterPro" id="IPR046828">
    <property type="entry name" value="RepSA"/>
</dbReference>
<feature type="compositionally biased region" description="Polar residues" evidence="1">
    <location>
        <begin position="163"/>
        <end position="173"/>
    </location>
</feature>
<protein>
    <submittedName>
        <fullName evidence="2">Replication initiator</fullName>
    </submittedName>
</protein>
<accession>A0ABV5S5M0</accession>
<organism evidence="2 3">
    <name type="scientific">Nonomuraea helvata</name>
    <dbReference type="NCBI Taxonomy" id="37484"/>
    <lineage>
        <taxon>Bacteria</taxon>
        <taxon>Bacillati</taxon>
        <taxon>Actinomycetota</taxon>
        <taxon>Actinomycetes</taxon>
        <taxon>Streptosporangiales</taxon>
        <taxon>Streptosporangiaceae</taxon>
        <taxon>Nonomuraea</taxon>
    </lineage>
</organism>
<reference evidence="2 3" key="1">
    <citation type="submission" date="2024-09" db="EMBL/GenBank/DDBJ databases">
        <authorList>
            <person name="Sun Q."/>
            <person name="Mori K."/>
        </authorList>
    </citation>
    <scope>NUCLEOTIDE SEQUENCE [LARGE SCALE GENOMIC DNA]</scope>
    <source>
        <strain evidence="2 3">JCM 3143</strain>
    </source>
</reference>
<feature type="region of interest" description="Disordered" evidence="1">
    <location>
        <begin position="162"/>
        <end position="208"/>
    </location>
</feature>
<gene>
    <name evidence="2" type="ORF">ACFFSA_28120</name>
</gene>
<dbReference type="RefSeq" id="WP_344997804.1">
    <property type="nucleotide sequence ID" value="NZ_BAAAXV010000009.1"/>
</dbReference>
<keyword evidence="3" id="KW-1185">Reference proteome</keyword>
<dbReference type="Proteomes" id="UP001589532">
    <property type="component" value="Unassembled WGS sequence"/>
</dbReference>
<dbReference type="Pfam" id="PF20199">
    <property type="entry name" value="RepSA"/>
    <property type="match status" value="1"/>
</dbReference>
<proteinExistence type="predicted"/>
<comment type="caution">
    <text evidence="2">The sequence shown here is derived from an EMBL/GenBank/DDBJ whole genome shotgun (WGS) entry which is preliminary data.</text>
</comment>
<sequence length="208" mass="22692">MPACTTNPHALAGMIARLNAPDYDRWAAQIRATGGCRQPIHLRGKVEHYDRATGRLLHRYTTRYEPDGVLRLPCKTRRASCCPACAEIYRADTYHLIRAGLIGVTGVPESVTAHPTLSITLTASSFGTVHMRREKNGNVLPCHARRDAETCPHGRIMSCTEPCASTPTPSTNRQPRRPMSSPRLSADSGEPPGSHRVSKGVSKISTLS</sequence>
<name>A0ABV5S5M0_9ACTN</name>
<evidence type="ECO:0000313" key="2">
    <source>
        <dbReference type="EMBL" id="MFB9626970.1"/>
    </source>
</evidence>
<evidence type="ECO:0000313" key="3">
    <source>
        <dbReference type="Proteomes" id="UP001589532"/>
    </source>
</evidence>
<evidence type="ECO:0000256" key="1">
    <source>
        <dbReference type="SAM" id="MobiDB-lite"/>
    </source>
</evidence>